<evidence type="ECO:0000256" key="1">
    <source>
        <dbReference type="PIRNR" id="PIRNR026583"/>
    </source>
</evidence>
<evidence type="ECO:0000256" key="3">
    <source>
        <dbReference type="SAM" id="Phobius"/>
    </source>
</evidence>
<dbReference type="Gene3D" id="3.90.1640.10">
    <property type="entry name" value="inorganic pyrophosphatase (n-terminal core)"/>
    <property type="match status" value="1"/>
</dbReference>
<dbReference type="GO" id="GO:0046872">
    <property type="term" value="F:metal ion binding"/>
    <property type="evidence" value="ECO:0007669"/>
    <property type="project" value="UniProtKB-KW"/>
</dbReference>
<evidence type="ECO:0000259" key="4">
    <source>
        <dbReference type="Pfam" id="PF01368"/>
    </source>
</evidence>
<dbReference type="InterPro" id="IPR003156">
    <property type="entry name" value="DHHA1_dom"/>
</dbReference>
<accession>A0A0M2NHN8</accession>
<dbReference type="InterPro" id="IPR001667">
    <property type="entry name" value="DDH_dom"/>
</dbReference>
<dbReference type="EMBL" id="LAYJ01000045">
    <property type="protein sequence ID" value="KKI52044.1"/>
    <property type="molecule type" value="Genomic_DNA"/>
</dbReference>
<dbReference type="RefSeq" id="WP_052740183.1">
    <property type="nucleotide sequence ID" value="NZ_JAXDTA010000234.1"/>
</dbReference>
<dbReference type="SUPFAM" id="SSF64182">
    <property type="entry name" value="DHH phosphoesterases"/>
    <property type="match status" value="1"/>
</dbReference>
<dbReference type="Proteomes" id="UP000034076">
    <property type="component" value="Unassembled WGS sequence"/>
</dbReference>
<dbReference type="InterPro" id="IPR051319">
    <property type="entry name" value="Oligoribo/pAp-PDE_c-di-AMP_PDE"/>
</dbReference>
<dbReference type="PANTHER" id="PTHR47618:SF2">
    <property type="entry name" value="CYCLIC-DI-AMP PHOSPHODIESTERASE GDPP"/>
    <property type="match status" value="1"/>
</dbReference>
<evidence type="ECO:0000259" key="5">
    <source>
        <dbReference type="Pfam" id="PF02272"/>
    </source>
</evidence>
<protein>
    <recommendedName>
        <fullName evidence="1">Cyclic-di-AMP phosphodiesterase</fullName>
        <ecNumber evidence="1">3.1.4.-</ecNumber>
    </recommendedName>
</protein>
<dbReference type="PIRSF" id="PIRSF026583">
    <property type="entry name" value="YybT"/>
    <property type="match status" value="1"/>
</dbReference>
<comment type="cofactor">
    <cofactor evidence="2">
        <name>Mn(2+)</name>
        <dbReference type="ChEBI" id="CHEBI:29035"/>
    </cofactor>
    <text evidence="2">For phosphodiesterase activity, probably binds 2 Mn(2+) per subunit.</text>
</comment>
<keyword evidence="1" id="KW-1003">Cell membrane</keyword>
<feature type="transmembrane region" description="Helical" evidence="3">
    <location>
        <begin position="12"/>
        <end position="30"/>
    </location>
</feature>
<comment type="subcellular location">
    <subcellularLocation>
        <location evidence="1">Cell membrane</location>
    </subcellularLocation>
</comment>
<feature type="domain" description="DDH" evidence="4">
    <location>
        <begin position="340"/>
        <end position="495"/>
    </location>
</feature>
<keyword evidence="2" id="KW-0479">Metal-binding</keyword>
<dbReference type="PANTHER" id="PTHR47618">
    <property type="entry name" value="BIFUNCTIONAL OLIGORIBONUCLEASE AND PAP PHOSPHATASE NRNA"/>
    <property type="match status" value="1"/>
</dbReference>
<gene>
    <name evidence="6" type="ORF">CHK_0472</name>
</gene>
<dbReference type="Pfam" id="PF01368">
    <property type="entry name" value="DHH"/>
    <property type="match status" value="1"/>
</dbReference>
<evidence type="ECO:0000256" key="2">
    <source>
        <dbReference type="PIRSR" id="PIRSR026583-50"/>
    </source>
</evidence>
<comment type="similarity">
    <text evidence="1">Belongs to the GdpP/PdeA phosphodiesterase family.</text>
</comment>
<dbReference type="OrthoDB" id="9759476at2"/>
<dbReference type="AlphaFoldDB" id="A0A0M2NHN8"/>
<feature type="binding site" evidence="2">
    <location>
        <position position="350"/>
    </location>
    <ligand>
        <name>Mn(2+)</name>
        <dbReference type="ChEBI" id="CHEBI:29035"/>
        <label>1</label>
    </ligand>
</feature>
<keyword evidence="1 3" id="KW-0472">Membrane</keyword>
<dbReference type="GO" id="GO:0003676">
    <property type="term" value="F:nucleic acid binding"/>
    <property type="evidence" value="ECO:0007669"/>
    <property type="project" value="UniProtKB-UniRule"/>
</dbReference>
<organism evidence="6 7">
    <name type="scientific">Christensenella hongkongensis</name>
    <dbReference type="NCBI Taxonomy" id="270498"/>
    <lineage>
        <taxon>Bacteria</taxon>
        <taxon>Bacillati</taxon>
        <taxon>Bacillota</taxon>
        <taxon>Clostridia</taxon>
        <taxon>Christensenellales</taxon>
        <taxon>Christensenellaceae</taxon>
        <taxon>Christensenella</taxon>
    </lineage>
</organism>
<dbReference type="Pfam" id="PF02272">
    <property type="entry name" value="DHHA1"/>
    <property type="match status" value="1"/>
</dbReference>
<feature type="binding site" evidence="2">
    <location>
        <position position="419"/>
    </location>
    <ligand>
        <name>Mn(2+)</name>
        <dbReference type="ChEBI" id="CHEBI:29035"/>
        <label>2</label>
    </ligand>
</feature>
<evidence type="ECO:0000313" key="7">
    <source>
        <dbReference type="Proteomes" id="UP000034076"/>
    </source>
</evidence>
<feature type="domain" description="DHHA1" evidence="5">
    <location>
        <begin position="571"/>
        <end position="647"/>
    </location>
</feature>
<dbReference type="GO" id="GO:0016787">
    <property type="term" value="F:hydrolase activity"/>
    <property type="evidence" value="ECO:0007669"/>
    <property type="project" value="UniProtKB-UniRule"/>
</dbReference>
<dbReference type="GO" id="GO:0106409">
    <property type="term" value="F:cyclic-di-AMP phosphodiesterase activity"/>
    <property type="evidence" value="ECO:0007669"/>
    <property type="project" value="RHEA"/>
</dbReference>
<evidence type="ECO:0000313" key="6">
    <source>
        <dbReference type="EMBL" id="KKI52044.1"/>
    </source>
</evidence>
<keyword evidence="3" id="KW-0812">Transmembrane</keyword>
<dbReference type="EC" id="3.1.4.-" evidence="1"/>
<reference evidence="6 7" key="1">
    <citation type="submission" date="2015-04" db="EMBL/GenBank/DDBJ databases">
        <title>Draft genome sequence of bacteremic isolate Catabacter hongkongensis type strain HKU16T.</title>
        <authorList>
            <person name="Lau S.K."/>
            <person name="Teng J.L."/>
            <person name="Huang Y."/>
            <person name="Curreem S.O."/>
            <person name="Tsui S.K."/>
            <person name="Woo P.C."/>
        </authorList>
    </citation>
    <scope>NUCLEOTIDE SEQUENCE [LARGE SCALE GENOMIC DNA]</scope>
    <source>
        <strain evidence="6 7">HKU16</strain>
    </source>
</reference>
<name>A0A0M2NHN8_9FIRM</name>
<proteinExistence type="inferred from homology"/>
<sequence length="652" mass="71842">MTKKKRSSYITTELVVFLVLLAAALLVTMLMEPPSLRTAVIVMIFVVAIVYFVISTLRKERWFYIAGKVLTSCSEQMDKYVSAVTMPTAITRKNGMIGWHNPAFALLAGGRCEGQNLFRIFPQLYKPEKDKKVKIGNVTYLKEAIPARFDGVDYMIYRLIDVGNTYEASDLCRTVMATSAHIQVDNYGDLLRGTSQNRHANIDAEIDRIISKQTKCLKGVYQKYDRDKYLMIFERRYLSALMQSKFSFIDEVKRVDTGTNAVVPTLSVGVGVGNVPEDANRSAIAALELALGRGGDQAVIKDEAGYKFYGGGQQAIEKRTRVKARMFSHALKNLMEQCDRVIIMGHTVPDLDCMGAAMGIFACARQVGKKAYIVLDKSNAAVQGLVDEMKRDPDYNNVLITPAEANSLLEEQSMLVILDTQIASFTIAPQLVSKAKTLVVIDHHVRGTEHIEMPTLSLLEPYASSTAEMVTELLEYFSDKIYIKPLEVESLLAGITIDTKGFSFKTGVRTFEAASYLRKLGADTTSIRHLFQDDLETFSTRASVVQNAQVLPDGIAISWCPDDAKNPQMLAAQAADSLIGIRGINASFVLCGQGDTIIISGRSIGGINVQRILEKLGGGGHATIAGAQLKGTDKKTANDELRQAIEDYKKES</sequence>
<dbReference type="PATRIC" id="fig|270498.16.peg.576"/>
<keyword evidence="7" id="KW-1185">Reference proteome</keyword>
<dbReference type="InterPro" id="IPR038763">
    <property type="entry name" value="DHH_sf"/>
</dbReference>
<dbReference type="FunFam" id="3.90.1640.10:FF:000002">
    <property type="entry name" value="Cyclic-di-AMP phosphodiesterase"/>
    <property type="match status" value="1"/>
</dbReference>
<keyword evidence="3" id="KW-1133">Transmembrane helix</keyword>
<feature type="transmembrane region" description="Helical" evidence="3">
    <location>
        <begin position="36"/>
        <end position="54"/>
    </location>
</feature>
<dbReference type="InterPro" id="IPR014528">
    <property type="entry name" value="GdpP/PdeA"/>
</dbReference>
<dbReference type="GO" id="GO:0005886">
    <property type="term" value="C:plasma membrane"/>
    <property type="evidence" value="ECO:0007669"/>
    <property type="project" value="UniProtKB-SubCell"/>
</dbReference>
<feature type="binding site" evidence="2">
    <location>
        <position position="419"/>
    </location>
    <ligand>
        <name>Mn(2+)</name>
        <dbReference type="ChEBI" id="CHEBI:29035"/>
        <label>1</label>
    </ligand>
</feature>
<keyword evidence="1" id="KW-0378">Hydrolase</keyword>
<feature type="binding site" evidence="2">
    <location>
        <position position="443"/>
    </location>
    <ligand>
        <name>Mn(2+)</name>
        <dbReference type="ChEBI" id="CHEBI:29035"/>
        <label>2</label>
    </ligand>
</feature>
<comment type="caution">
    <text evidence="6">The sequence shown here is derived from an EMBL/GenBank/DDBJ whole genome shotgun (WGS) entry which is preliminary data.</text>
</comment>
<dbReference type="STRING" id="270498.CHK_0472"/>
<feature type="binding site" evidence="2">
    <location>
        <position position="346"/>
    </location>
    <ligand>
        <name>Mn(2+)</name>
        <dbReference type="ChEBI" id="CHEBI:29035"/>
        <label>1</label>
    </ligand>
</feature>
<comment type="function">
    <text evidence="1">Has phosphodiesterase (PDE) activity against cyclic-di-AMP (c-di-AMP).</text>
</comment>
<dbReference type="Pfam" id="PF24898">
    <property type="entry name" value="GGDEF_GdpP"/>
    <property type="match status" value="1"/>
</dbReference>
<dbReference type="Gene3D" id="3.10.310.30">
    <property type="match status" value="1"/>
</dbReference>
<keyword evidence="2" id="KW-0464">Manganese</keyword>
<feature type="binding site" evidence="2">
    <location>
        <position position="352"/>
    </location>
    <ligand>
        <name>Mn(2+)</name>
        <dbReference type="ChEBI" id="CHEBI:29035"/>
        <label>2</label>
    </ligand>
</feature>
<feature type="binding site" evidence="2">
    <location>
        <position position="498"/>
    </location>
    <ligand>
        <name>Mn(2+)</name>
        <dbReference type="ChEBI" id="CHEBI:29035"/>
        <label>2</label>
    </ligand>
</feature>
<comment type="catalytic activity">
    <reaction evidence="1">
        <text>3',3'-c-di-AMP + H2O = 5'-O-phosphonoadenylyl-(3'-&gt;5')-adenosine + H(+)</text>
        <dbReference type="Rhea" id="RHEA:54420"/>
        <dbReference type="ChEBI" id="CHEBI:15377"/>
        <dbReference type="ChEBI" id="CHEBI:15378"/>
        <dbReference type="ChEBI" id="CHEBI:71500"/>
        <dbReference type="ChEBI" id="CHEBI:138171"/>
    </reaction>
</comment>